<evidence type="ECO:0000313" key="1">
    <source>
        <dbReference type="EMBL" id="KAL0937281.1"/>
    </source>
</evidence>
<keyword evidence="2" id="KW-1185">Reference proteome</keyword>
<gene>
    <name evidence="1" type="ORF">CTRU02_207012</name>
</gene>
<proteinExistence type="predicted"/>
<sequence>MDLFCLIFGFLSAPLGGTTAGGLRETQRGTSVVICGRGTREVFIKTFTTSGFRETQTSCNQHDWNKRVSSHRQALIAASKPKSRAAQAVDTWIPHTLELQKKEESWSIASYDSRLYREIDSPKLPMDLQSVERNPSKQQECYRGCFSLAGGSLQCLGKQNTHVLKRKKKYSDLRTRYQNLQSSKQQVEKSRVRSVSISQLPAVSPIPGENESVLVLFPSFESANIEFGKLGQLLEVERKLAQYKDADQDQDEWGFDSATVDQVDWIKDGHKNIVTYNTYSETHIIQQIYEGLDDLHDEDFATSIKFSRDLLFSNYKDGSYKKVQYSNISQKTVKCGNWGFAALCRTVRRLF</sequence>
<dbReference type="EMBL" id="VUJX02000004">
    <property type="protein sequence ID" value="KAL0937281.1"/>
    <property type="molecule type" value="Genomic_DNA"/>
</dbReference>
<evidence type="ECO:0000313" key="2">
    <source>
        <dbReference type="Proteomes" id="UP000805649"/>
    </source>
</evidence>
<organism evidence="1 2">
    <name type="scientific">Colletotrichum truncatum</name>
    <name type="common">Anthracnose fungus</name>
    <name type="synonym">Colletotrichum capsici</name>
    <dbReference type="NCBI Taxonomy" id="5467"/>
    <lineage>
        <taxon>Eukaryota</taxon>
        <taxon>Fungi</taxon>
        <taxon>Dikarya</taxon>
        <taxon>Ascomycota</taxon>
        <taxon>Pezizomycotina</taxon>
        <taxon>Sordariomycetes</taxon>
        <taxon>Hypocreomycetidae</taxon>
        <taxon>Glomerellales</taxon>
        <taxon>Glomerellaceae</taxon>
        <taxon>Colletotrichum</taxon>
        <taxon>Colletotrichum truncatum species complex</taxon>
    </lineage>
</organism>
<protein>
    <submittedName>
        <fullName evidence="1">Uncharacterized protein</fullName>
    </submittedName>
</protein>
<dbReference type="Proteomes" id="UP000805649">
    <property type="component" value="Unassembled WGS sequence"/>
</dbReference>
<accession>A0ACC3YZP9</accession>
<comment type="caution">
    <text evidence="1">The sequence shown here is derived from an EMBL/GenBank/DDBJ whole genome shotgun (WGS) entry which is preliminary data.</text>
</comment>
<reference evidence="1 2" key="1">
    <citation type="journal article" date="2020" name="Phytopathology">
        <title>Genome Sequence Resources of Colletotrichum truncatum, C. plurivorum, C. musicola, and C. sojae: Four Species Pathogenic to Soybean (Glycine max).</title>
        <authorList>
            <person name="Rogerio F."/>
            <person name="Boufleur T.R."/>
            <person name="Ciampi-Guillardi M."/>
            <person name="Sukno S.A."/>
            <person name="Thon M.R."/>
            <person name="Massola Junior N.S."/>
            <person name="Baroncelli R."/>
        </authorList>
    </citation>
    <scope>NUCLEOTIDE SEQUENCE [LARGE SCALE GENOMIC DNA]</scope>
    <source>
        <strain evidence="1 2">CMES1059</strain>
    </source>
</reference>
<name>A0ACC3YZP9_COLTU</name>